<evidence type="ECO:0000313" key="5">
    <source>
        <dbReference type="Proteomes" id="UP000216339"/>
    </source>
</evidence>
<feature type="transmembrane region" description="Helical" evidence="2">
    <location>
        <begin position="91"/>
        <end position="113"/>
    </location>
</feature>
<dbReference type="RefSeq" id="WP_179299624.1">
    <property type="nucleotide sequence ID" value="NZ_MQWD01000001.1"/>
</dbReference>
<dbReference type="Gene3D" id="3.30.70.1230">
    <property type="entry name" value="Nucleotide cyclase"/>
    <property type="match status" value="1"/>
</dbReference>
<dbReference type="SMART" id="SM00044">
    <property type="entry name" value="CYCc"/>
    <property type="match status" value="1"/>
</dbReference>
<dbReference type="EMBL" id="MQWD01000001">
    <property type="protein sequence ID" value="PAP77258.1"/>
    <property type="molecule type" value="Genomic_DNA"/>
</dbReference>
<dbReference type="CDD" id="cd07302">
    <property type="entry name" value="CHD"/>
    <property type="match status" value="1"/>
</dbReference>
<feature type="transmembrane region" description="Helical" evidence="2">
    <location>
        <begin position="55"/>
        <end position="79"/>
    </location>
</feature>
<dbReference type="InterPro" id="IPR029787">
    <property type="entry name" value="Nucleotide_cyclase"/>
</dbReference>
<evidence type="ECO:0000259" key="3">
    <source>
        <dbReference type="PROSITE" id="PS50125"/>
    </source>
</evidence>
<feature type="domain" description="Guanylate cyclase" evidence="3">
    <location>
        <begin position="186"/>
        <end position="315"/>
    </location>
</feature>
<dbReference type="GO" id="GO:0004016">
    <property type="term" value="F:adenylate cyclase activity"/>
    <property type="evidence" value="ECO:0007669"/>
    <property type="project" value="UniProtKB-ARBA"/>
</dbReference>
<accession>A0A271J1X3</accession>
<proteinExistence type="predicted"/>
<keyword evidence="2" id="KW-0812">Transmembrane</keyword>
<dbReference type="PANTHER" id="PTHR43081">
    <property type="entry name" value="ADENYLATE CYCLASE, TERMINAL-DIFFERENTIATION SPECIFIC-RELATED"/>
    <property type="match status" value="1"/>
</dbReference>
<evidence type="ECO:0000256" key="2">
    <source>
        <dbReference type="SAM" id="Phobius"/>
    </source>
</evidence>
<dbReference type="PROSITE" id="PS50125">
    <property type="entry name" value="GUANYLATE_CYCLASE_2"/>
    <property type="match status" value="1"/>
</dbReference>
<comment type="caution">
    <text evidence="4">The sequence shown here is derived from an EMBL/GenBank/DDBJ whole genome shotgun (WGS) entry which is preliminary data.</text>
</comment>
<gene>
    <name evidence="4" type="ORF">BSZ37_12850</name>
</gene>
<dbReference type="Pfam" id="PF00211">
    <property type="entry name" value="Guanylate_cyc"/>
    <property type="match status" value="1"/>
</dbReference>
<dbReference type="GO" id="GO:0009190">
    <property type="term" value="P:cyclic nucleotide biosynthetic process"/>
    <property type="evidence" value="ECO:0007669"/>
    <property type="project" value="InterPro"/>
</dbReference>
<organism evidence="4 5">
    <name type="scientific">Rubrivirga marina</name>
    <dbReference type="NCBI Taxonomy" id="1196024"/>
    <lineage>
        <taxon>Bacteria</taxon>
        <taxon>Pseudomonadati</taxon>
        <taxon>Rhodothermota</taxon>
        <taxon>Rhodothermia</taxon>
        <taxon>Rhodothermales</taxon>
        <taxon>Rubricoccaceae</taxon>
        <taxon>Rubrivirga</taxon>
    </lineage>
</organism>
<dbReference type="InterPro" id="IPR001054">
    <property type="entry name" value="A/G_cyclase"/>
</dbReference>
<keyword evidence="5" id="KW-1185">Reference proteome</keyword>
<keyword evidence="2" id="KW-0472">Membrane</keyword>
<dbReference type="PANTHER" id="PTHR43081:SF1">
    <property type="entry name" value="ADENYLATE CYCLASE, TERMINAL-DIFFERENTIATION SPECIFIC"/>
    <property type="match status" value="1"/>
</dbReference>
<dbReference type="GO" id="GO:0035556">
    <property type="term" value="P:intracellular signal transduction"/>
    <property type="evidence" value="ECO:0007669"/>
    <property type="project" value="InterPro"/>
</dbReference>
<evidence type="ECO:0000313" key="4">
    <source>
        <dbReference type="EMBL" id="PAP77258.1"/>
    </source>
</evidence>
<dbReference type="SUPFAM" id="SSF55073">
    <property type="entry name" value="Nucleotide cyclase"/>
    <property type="match status" value="1"/>
</dbReference>
<name>A0A271J1X3_9BACT</name>
<dbReference type="InterPro" id="IPR050697">
    <property type="entry name" value="Adenylyl/Guanylyl_Cyclase_3/4"/>
</dbReference>
<keyword evidence="2" id="KW-1133">Transmembrane helix</keyword>
<sequence length="410" mass="44089">MSTRLSPNARRTVRRVAPFGVIWLLVDHVFSVSNYAAVGSLSADSHEGIQLDAGIYVFASLASFAVGCLVGVVELLFLNRAFAARSLGAKLVGKTLFYVAFLTVVVVVLYPIAAAMEMGTGLADARVWDRLGAFAVSMESLSTGVQITASLVVSLFYAEISEHLGARVLTNFLTGRYHTPKRERRVFLFSDMKSSTAITERLGHARYFEFLRAYYDALADAVVRHEGEVYQYIGDEIVVSWPEEAGLRDANGVRCALAMRAALRARAGWFEREFGVAPDLRAGVQTGDVTTGEIGALKKEIVFTGDVLNQTARIQALCKPLGEDVLVGDALAARLEETDGWTLRPVGDQVLRGKERPVALFAVDVPEAEGDGGPAPHSAEPVTWGGAPPPHAAAATTFGIREDVRAGSSS</sequence>
<reference evidence="4 5" key="1">
    <citation type="submission" date="2016-11" db="EMBL/GenBank/DDBJ databases">
        <title>Study of marine rhodopsin-containing bacteria.</title>
        <authorList>
            <person name="Yoshizawa S."/>
            <person name="Kumagai Y."/>
            <person name="Kogure K."/>
        </authorList>
    </citation>
    <scope>NUCLEOTIDE SEQUENCE [LARGE SCALE GENOMIC DNA]</scope>
    <source>
        <strain evidence="4 5">SAORIC-28</strain>
    </source>
</reference>
<evidence type="ECO:0000256" key="1">
    <source>
        <dbReference type="SAM" id="MobiDB-lite"/>
    </source>
</evidence>
<dbReference type="Proteomes" id="UP000216339">
    <property type="component" value="Unassembled WGS sequence"/>
</dbReference>
<dbReference type="AlphaFoldDB" id="A0A271J1X3"/>
<feature type="region of interest" description="Disordered" evidence="1">
    <location>
        <begin position="367"/>
        <end position="394"/>
    </location>
</feature>
<protein>
    <recommendedName>
        <fullName evidence="3">Guanylate cyclase domain-containing protein</fullName>
    </recommendedName>
</protein>